<evidence type="ECO:0000313" key="2">
    <source>
        <dbReference type="Proteomes" id="UP000075578"/>
    </source>
</evidence>
<sequence>MDRRKKYLQSRLDIYLTSKIQQILPENNLGGKKNPYKEIKCSLVSEVIISDSYSYFRCDYIEGIEYPKTGFCFSCPLRGLPGIWIGADVDQKERREYLQSQINPQWLCFGIK</sequence>
<accession>A0A150II52</accession>
<name>A0A150II52_9EURY</name>
<evidence type="ECO:0000313" key="1">
    <source>
        <dbReference type="EMBL" id="KYC44639.1"/>
    </source>
</evidence>
<dbReference type="Proteomes" id="UP000075578">
    <property type="component" value="Unassembled WGS sequence"/>
</dbReference>
<dbReference type="EMBL" id="LNGD01000273">
    <property type="protein sequence ID" value="KYC44639.1"/>
    <property type="molecule type" value="Genomic_DNA"/>
</dbReference>
<organism evidence="1 2">
    <name type="scientific">Candidatus Methanofastidiosum methylothiophilum</name>
    <dbReference type="NCBI Taxonomy" id="1705564"/>
    <lineage>
        <taxon>Archaea</taxon>
        <taxon>Methanobacteriati</taxon>
        <taxon>Methanobacteriota</taxon>
        <taxon>Stenosarchaea group</taxon>
        <taxon>Candidatus Methanofastidiosia</taxon>
        <taxon>Candidatus Methanofastidiosales</taxon>
        <taxon>Candidatus Methanofastidiosaceae</taxon>
        <taxon>Candidatus Methanofastidiosum</taxon>
    </lineage>
</organism>
<proteinExistence type="predicted"/>
<dbReference type="AlphaFoldDB" id="A0A150II52"/>
<reference evidence="1 2" key="1">
    <citation type="journal article" date="2016" name="ISME J.">
        <title>Chasing the elusive Euryarchaeota class WSA2: genomes reveal a uniquely fastidious methyl-reducing methanogen.</title>
        <authorList>
            <person name="Nobu M.K."/>
            <person name="Narihiro T."/>
            <person name="Kuroda K."/>
            <person name="Mei R."/>
            <person name="Liu W.T."/>
        </authorList>
    </citation>
    <scope>NUCLEOTIDE SEQUENCE [LARGE SCALE GENOMIC DNA]</scope>
    <source>
        <strain evidence="1">U1lsi0528_Bin089</strain>
    </source>
</reference>
<gene>
    <name evidence="1" type="ORF">AMQ74_01945</name>
</gene>
<comment type="caution">
    <text evidence="1">The sequence shown here is derived from an EMBL/GenBank/DDBJ whole genome shotgun (WGS) entry which is preliminary data.</text>
</comment>
<protein>
    <submittedName>
        <fullName evidence="1">Uncharacterized protein</fullName>
    </submittedName>
</protein>